<feature type="region of interest" description="Disordered" evidence="3">
    <location>
        <begin position="694"/>
        <end position="714"/>
    </location>
</feature>
<keyword evidence="1" id="KW-0103">Bromodomain</keyword>
<dbReference type="SUPFAM" id="SSF47370">
    <property type="entry name" value="Bromodomain"/>
    <property type="match status" value="1"/>
</dbReference>
<dbReference type="GO" id="GO:0005669">
    <property type="term" value="C:transcription factor TFIID complex"/>
    <property type="evidence" value="ECO:0007669"/>
    <property type="project" value="InterPro"/>
</dbReference>
<dbReference type="InterPro" id="IPR036427">
    <property type="entry name" value="Bromodomain-like_sf"/>
</dbReference>
<dbReference type="GO" id="GO:0000976">
    <property type="term" value="F:transcription cis-regulatory region binding"/>
    <property type="evidence" value="ECO:0007669"/>
    <property type="project" value="TreeGrafter"/>
</dbReference>
<name>A0A0G4I763_9ALVE</name>
<reference evidence="4" key="1">
    <citation type="submission" date="2014-11" db="EMBL/GenBank/DDBJ databases">
        <authorList>
            <person name="Otto D Thomas"/>
            <person name="Naeem Raeece"/>
        </authorList>
    </citation>
    <scope>NUCLEOTIDE SEQUENCE</scope>
</reference>
<dbReference type="PANTHER" id="PTHR15137">
    <property type="entry name" value="TRANSCRIPTION INITIATION FACTOR TFIID"/>
    <property type="match status" value="1"/>
</dbReference>
<feature type="compositionally biased region" description="Basic and acidic residues" evidence="3">
    <location>
        <begin position="1558"/>
        <end position="1572"/>
    </location>
</feature>
<keyword evidence="2" id="KW-0175">Coiled coil</keyword>
<feature type="compositionally biased region" description="Basic and acidic residues" evidence="3">
    <location>
        <begin position="159"/>
        <end position="168"/>
    </location>
</feature>
<feature type="compositionally biased region" description="Low complexity" evidence="3">
    <location>
        <begin position="1089"/>
        <end position="1098"/>
    </location>
</feature>
<dbReference type="PANTHER" id="PTHR15137:SF9">
    <property type="entry name" value="TRANSCRIPTION INITIATION FACTOR TFIID SUBUNIT 2"/>
    <property type="match status" value="1"/>
</dbReference>
<dbReference type="GO" id="GO:0003682">
    <property type="term" value="F:chromatin binding"/>
    <property type="evidence" value="ECO:0007669"/>
    <property type="project" value="TreeGrafter"/>
</dbReference>
<evidence type="ECO:0008006" key="5">
    <source>
        <dbReference type="Google" id="ProtNLM"/>
    </source>
</evidence>
<accession>A0A0G4I763</accession>
<evidence type="ECO:0000313" key="4">
    <source>
        <dbReference type="EMBL" id="CEM52927.1"/>
    </source>
</evidence>
<feature type="compositionally biased region" description="Basic and acidic residues" evidence="3">
    <location>
        <begin position="976"/>
        <end position="995"/>
    </location>
</feature>
<dbReference type="GO" id="GO:0016251">
    <property type="term" value="F:RNA polymerase II general transcription initiation factor activity"/>
    <property type="evidence" value="ECO:0007669"/>
    <property type="project" value="TreeGrafter"/>
</dbReference>
<evidence type="ECO:0000256" key="2">
    <source>
        <dbReference type="SAM" id="Coils"/>
    </source>
</evidence>
<gene>
    <name evidence="4" type="ORF">Cvel_11609</name>
</gene>
<evidence type="ECO:0000256" key="1">
    <source>
        <dbReference type="ARBA" id="ARBA00023117"/>
    </source>
</evidence>
<feature type="region of interest" description="Disordered" evidence="3">
    <location>
        <begin position="1558"/>
        <end position="1590"/>
    </location>
</feature>
<protein>
    <recommendedName>
        <fullName evidence="5">Bromo domain-containing protein</fullName>
    </recommendedName>
</protein>
<dbReference type="InterPro" id="IPR037813">
    <property type="entry name" value="TAF2"/>
</dbReference>
<feature type="compositionally biased region" description="Acidic residues" evidence="3">
    <location>
        <begin position="1324"/>
        <end position="1333"/>
    </location>
</feature>
<dbReference type="GO" id="GO:0006367">
    <property type="term" value="P:transcription initiation at RNA polymerase II promoter"/>
    <property type="evidence" value="ECO:0007669"/>
    <property type="project" value="TreeGrafter"/>
</dbReference>
<organism evidence="4">
    <name type="scientific">Chromera velia CCMP2878</name>
    <dbReference type="NCBI Taxonomy" id="1169474"/>
    <lineage>
        <taxon>Eukaryota</taxon>
        <taxon>Sar</taxon>
        <taxon>Alveolata</taxon>
        <taxon>Colpodellida</taxon>
        <taxon>Chromeraceae</taxon>
        <taxon>Chromera</taxon>
    </lineage>
</organism>
<feature type="compositionally biased region" description="Basic and acidic residues" evidence="3">
    <location>
        <begin position="1390"/>
        <end position="1411"/>
    </location>
</feature>
<dbReference type="VEuPathDB" id="CryptoDB:Cvel_11609"/>
<feature type="region of interest" description="Disordered" evidence="3">
    <location>
        <begin position="1084"/>
        <end position="1112"/>
    </location>
</feature>
<feature type="coiled-coil region" evidence="2">
    <location>
        <begin position="429"/>
        <end position="456"/>
    </location>
</feature>
<proteinExistence type="predicted"/>
<dbReference type="EMBL" id="CDMZ01005435">
    <property type="protein sequence ID" value="CEM52927.1"/>
    <property type="molecule type" value="Genomic_DNA"/>
</dbReference>
<dbReference type="CDD" id="cd04369">
    <property type="entry name" value="Bromodomain"/>
    <property type="match status" value="1"/>
</dbReference>
<sequence>MCYWPKALSAGVQDLLANSLIAVKESLEKVTEIFQSAVPVNNIYFLFVPGSLMFAQNLEREALRDSWTPLTGFLGEGILSWASFGNLIVFPLELLHSEREIDPVYRVRPLIGQALTSLWFGGLLTPKPAAWSQEVAREGGGGTPEKPIDCNMEGQAQGEEGREKEKEKAHHPICPPLVSLDSSHFWVLIALQTFVGDEVASMLFGRNELKYSLRARAEILHQRVEEGEDRVRLAVPEDSHLVTYPDILLSPVFRLKAPLVWHSFCALVDLDVALETVREIVDEALLTGLFKRKEVPDLDAEVLLKKIIEKRKTSVPEHLSGMERHREQAKVEHAAKNFLASFVHGTGTPVLSAALSWNTMTKQNIAVRLLVNGLQPLPDVDNPSDILSQWNSLGLGRLEDSEAEFEILETCTKVPAQPEGLDQTEDDFRRKLSQAHKEAEAEVKKQKEAREKGLADAAAWQEEREDGRTLWGPDGVALLRSFGSRVPSLLRPQNVKLPAAALLKREVSVLAARIAPELRSYACRGREDEPFAVVDPVDVVIRKEGVSYGWLAESTSGKYPSLISTLLKGRGAFKKCFDAVMLWIMEGKQTAQPGEEDSFTNIKTFVSDKKLESLHLLPYVSPLGAPLYSESVQTKGWHFSSLVLDLIDFEGRAHEKEVEVKVPDMNFHSQGSADVDQTDLDFAQVENLTLTVSSSLQPDEEGKEGKDRRGAAGSGGSFRMELKWMVLDGDGRNLCRVRRCQPLGMWIAQLLYTLDVSSQAEAAEALGFVDPKTVSSTLDRQDDAGGDGGSGLAVPNKLSELMGNGEEIFVGVRLQAAAALARLYNRTGLHQTLDKLEGYLLRRYFEEDTKSHRRALLPMMFLIHKVEEFRLHCGTFELFGKLREPGRQFLAHSQYPPLPTPPATWGTSDRYSPARILLLLKDCLVGVCERGCDFDASGLEVAVVEAIGALSLRPSERIASSGGGQGNEEGLGVLSGREEAEKKEAAEREKESEAAKEALDQIADWMVTVLKYEAVGPPAGGLRLRSSSVLRALARQPRLKRRVERSVGSLEVREDTSGPFWSIGEGGGEGGFRTEATRLWGEPGHVGTSSSSSAAASALKGGGAENGEKRLQKEGGGNLISYLRPSGTGPGAGLAECYCFSWCSIGRAKEGGTRGPVRFLPGCRFFTGCRREGTEGDRDGTETEELIDAVRNLTLSVMCPMLSEPSEDEGGLRTEVDGCEHERALQAFVLDAPPLGFEEASLWSLLWMVSLGQARPPFCPRLLKLIWRRSDAARLRGLAEVDTRSLGSSTRKYIARMLFRGGSERRKRGGGKMGGAREMKEPEILDDSVDDPDSSSGVPCLSGRGILFAVLFCIQYEALLTDSLAGGGSSLEESKEGGVWDSVESQGPERNGDLDVRMENGDSKMQKDTETGGRTVPTDAFTGGEVASPDRVLLCWSALLLVLKALARECPEVLSLFRLEPRLLPGSTGGWGGTNEPSREIGQGIEEEETENGSPSFALCTVALLHEELRRGLSFSDSAVFLYRRRLVEDVYTLLFGTGLPPPVARVVLDARWERSVQKSGTEGERERDRHTGGKISGAAKSSGGGKTGKVGRVEAASKLDSCFPVRLPSFRALERAASDIEAGIELGEAEQKARKEMEFRGDYADWKRAGPAEAKRIIFSPTMWVRGSHDILATFIKPVYKQVAATVFIAYIKQIQPPGRINPRPTEEYLDFTLIQRRLEKGEFPRFRDFRTAYVKLFKNARIFNKGEQIALDADTIQKNFEELFKRYRAMDPESRHRGLARAETLGTHGGSAGMSVDRQASHVTMPSPAFVMHSIQREASSSSAMPGSEVI</sequence>
<feature type="region of interest" description="Disordered" evidence="3">
    <location>
        <begin position="135"/>
        <end position="168"/>
    </location>
</feature>
<dbReference type="Gene3D" id="1.20.920.10">
    <property type="entry name" value="Bromodomain-like"/>
    <property type="match status" value="1"/>
</dbReference>
<feature type="region of interest" description="Disordered" evidence="3">
    <location>
        <begin position="1304"/>
        <end position="1333"/>
    </location>
</feature>
<feature type="region of interest" description="Disordered" evidence="3">
    <location>
        <begin position="956"/>
        <end position="995"/>
    </location>
</feature>
<feature type="region of interest" description="Disordered" evidence="3">
    <location>
        <begin position="1371"/>
        <end position="1422"/>
    </location>
</feature>
<evidence type="ECO:0000256" key="3">
    <source>
        <dbReference type="SAM" id="MobiDB-lite"/>
    </source>
</evidence>